<evidence type="ECO:0000313" key="2">
    <source>
        <dbReference type="EMBL" id="VBB26253.1"/>
    </source>
</evidence>
<organism evidence="2 3">
    <name type="scientific">Acanthocheilonema viteae</name>
    <name type="common">Filarial nematode worm</name>
    <name type="synonym">Dipetalonema viteae</name>
    <dbReference type="NCBI Taxonomy" id="6277"/>
    <lineage>
        <taxon>Eukaryota</taxon>
        <taxon>Metazoa</taxon>
        <taxon>Ecdysozoa</taxon>
        <taxon>Nematoda</taxon>
        <taxon>Chromadorea</taxon>
        <taxon>Rhabditida</taxon>
        <taxon>Spirurina</taxon>
        <taxon>Spiruromorpha</taxon>
        <taxon>Filarioidea</taxon>
        <taxon>Onchocercidae</taxon>
        <taxon>Acanthocheilonema</taxon>
    </lineage>
</organism>
<dbReference type="STRING" id="6277.A0A498S3Z3"/>
<gene>
    <name evidence="2" type="ORF">NAV_LOCUS1083</name>
</gene>
<dbReference type="SUPFAM" id="SSF51735">
    <property type="entry name" value="NAD(P)-binding Rossmann-fold domains"/>
    <property type="match status" value="2"/>
</dbReference>
<proteinExistence type="predicted"/>
<dbReference type="OrthoDB" id="191139at2759"/>
<dbReference type="GO" id="GO:0016491">
    <property type="term" value="F:oxidoreductase activity"/>
    <property type="evidence" value="ECO:0007669"/>
    <property type="project" value="UniProtKB-KW"/>
</dbReference>
<keyword evidence="3" id="KW-1185">Reference proteome</keyword>
<dbReference type="Gene3D" id="3.90.79.10">
    <property type="entry name" value="Nucleoside Triphosphate Pyrophosphohydrolase"/>
    <property type="match status" value="1"/>
</dbReference>
<keyword evidence="1" id="KW-0560">Oxidoreductase</keyword>
<evidence type="ECO:0000313" key="3">
    <source>
        <dbReference type="Proteomes" id="UP000276991"/>
    </source>
</evidence>
<dbReference type="Proteomes" id="UP000276991">
    <property type="component" value="Unassembled WGS sequence"/>
</dbReference>
<evidence type="ECO:0000256" key="1">
    <source>
        <dbReference type="ARBA" id="ARBA00023002"/>
    </source>
</evidence>
<sequence length="557" mass="63212">MAEKNESHLNFKRTILITGSTDGIGRQTALELAVRNKENFVIVHGRNIEKCKATIDYIMREGKLSDKSNLDFVVADFSDLKEVSDLATDVEKRFPRLNVLLCNAGVLLPKRAESRNGLELTFQINHLAHFLIINRLLALLKENQPSRVIIVSSSLHSWHKIDWRDLMAEREYEKYLQFSRTKLMNHLTSFALHRLLVRQGCQFRVTSNVIDLGSMEPRDRRSRSTSLSSSDTTLVLSSGVGTLLTLVESPALENVSGKYFDCHGKQTRSGSDATDERLQQKLWEMSEQLCKDYLNSGPSISSNYAINDVHFIFDPATVRQNLCELPCALYPIKVAVHSAEEQCSISTGPCKQHLLRMQNNMHIFRYSLDWSDLESLKTYEKYTQYSRTKLMIHLMTFKLARLFNKSGVTCNVLEPGVIETKLLRAGGYSGAPVCEGSRACIFLCTSDSVINVNGAYYDKNCKRVTKLFKDAVDEKQQEDLWQLTDKTAVGSSGSRQEVFYAEIDETMKVSEGGGVDSEKIDKIFMTIPEAQKYCDQKEVPSSPGMLYALMWFFKNRM</sequence>
<dbReference type="EMBL" id="UPTC01000084">
    <property type="protein sequence ID" value="VBB26253.1"/>
    <property type="molecule type" value="Genomic_DNA"/>
</dbReference>
<reference evidence="2 3" key="1">
    <citation type="submission" date="2018-08" db="EMBL/GenBank/DDBJ databases">
        <authorList>
            <person name="Laetsch R D."/>
            <person name="Stevens L."/>
            <person name="Kumar S."/>
            <person name="Blaxter L. M."/>
        </authorList>
    </citation>
    <scope>NUCLEOTIDE SEQUENCE [LARGE SCALE GENOMIC DNA]</scope>
</reference>
<dbReference type="InterPro" id="IPR036291">
    <property type="entry name" value="NAD(P)-bd_dom_sf"/>
</dbReference>
<dbReference type="AlphaFoldDB" id="A0A498S3Z3"/>
<dbReference type="Gene3D" id="3.40.50.720">
    <property type="entry name" value="NAD(P)-binding Rossmann-like Domain"/>
    <property type="match status" value="2"/>
</dbReference>
<dbReference type="PANTHER" id="PTHR43157:SF31">
    <property type="entry name" value="PHOSPHATIDYLINOSITOL-GLYCAN BIOSYNTHESIS CLASS F PROTEIN"/>
    <property type="match status" value="1"/>
</dbReference>
<dbReference type="InterPro" id="IPR002347">
    <property type="entry name" value="SDR_fam"/>
</dbReference>
<dbReference type="Pfam" id="PF00106">
    <property type="entry name" value="adh_short"/>
    <property type="match status" value="1"/>
</dbReference>
<protein>
    <submittedName>
        <fullName evidence="2">Uncharacterized protein</fullName>
    </submittedName>
</protein>
<name>A0A498S3Z3_ACAVI</name>
<dbReference type="PANTHER" id="PTHR43157">
    <property type="entry name" value="PHOSPHATIDYLINOSITOL-GLYCAN BIOSYNTHESIS CLASS F PROTEIN-RELATED"/>
    <property type="match status" value="1"/>
</dbReference>
<accession>A0A498S3Z3</accession>